<sequence length="47" mass="4894">MDPVILDDLTMLIGPDLAARLPEIGVSAGVGIDFVVLAMPARPKFTG</sequence>
<protein>
    <submittedName>
        <fullName evidence="2">Unannotated protein</fullName>
    </submittedName>
</protein>
<name>A0A6J7NEJ8_9ZZZZ</name>
<dbReference type="EMBL" id="CAFAAJ010000083">
    <property type="protein sequence ID" value="CAB4808162.1"/>
    <property type="molecule type" value="Genomic_DNA"/>
</dbReference>
<reference evidence="2" key="1">
    <citation type="submission" date="2020-05" db="EMBL/GenBank/DDBJ databases">
        <authorList>
            <person name="Chiriac C."/>
            <person name="Salcher M."/>
            <person name="Ghai R."/>
            <person name="Kavagutti S V."/>
        </authorList>
    </citation>
    <scope>NUCLEOTIDE SEQUENCE</scope>
</reference>
<accession>A0A6J7NEJ8</accession>
<dbReference type="EMBL" id="CAFBON010000114">
    <property type="protein sequence ID" value="CAB4991576.1"/>
    <property type="molecule type" value="Genomic_DNA"/>
</dbReference>
<proteinExistence type="predicted"/>
<gene>
    <name evidence="1" type="ORF">UFOPK3001_01371</name>
    <name evidence="2" type="ORF">UFOPK3954_01195</name>
</gene>
<organism evidence="2">
    <name type="scientific">freshwater metagenome</name>
    <dbReference type="NCBI Taxonomy" id="449393"/>
    <lineage>
        <taxon>unclassified sequences</taxon>
        <taxon>metagenomes</taxon>
        <taxon>ecological metagenomes</taxon>
    </lineage>
</organism>
<evidence type="ECO:0000313" key="1">
    <source>
        <dbReference type="EMBL" id="CAB4808162.1"/>
    </source>
</evidence>
<dbReference type="AlphaFoldDB" id="A0A6J7NEJ8"/>
<evidence type="ECO:0000313" key="2">
    <source>
        <dbReference type="EMBL" id="CAB4991576.1"/>
    </source>
</evidence>